<organism evidence="4 5">
    <name type="scientific">Paenibacillus baimaensis</name>
    <dbReference type="NCBI Taxonomy" id="2982185"/>
    <lineage>
        <taxon>Bacteria</taxon>
        <taxon>Bacillati</taxon>
        <taxon>Bacillota</taxon>
        <taxon>Bacilli</taxon>
        <taxon>Bacillales</taxon>
        <taxon>Paenibacillaceae</taxon>
        <taxon>Paenibacillus</taxon>
    </lineage>
</organism>
<dbReference type="InterPro" id="IPR050565">
    <property type="entry name" value="LYPA1-2/EST-like"/>
</dbReference>
<comment type="similarity">
    <text evidence="1">Belongs to the AB hydrolase superfamily. AB hydrolase 2 family.</text>
</comment>
<keyword evidence="5" id="KW-1185">Reference proteome</keyword>
<sequence length="223" mass="25306">MSIDYVYDVKLPDEYNSEMKYPVIFALHGLGSNEQDMLGLLSELSTDFIVIGIRGHLPQGSGFAYFHIKSIGNPIREHFDQSMQQLEQFIEMATTQYAIDPARRYLLGFSQGAVLSMCLALTMGERIKGIVALNGYIPTFVKDEYWIQSVTDLSVFISHGEHDPIFPKQLGDNNHEFFRQLSHHVTYTTYPSAHGVSLENQQDFIRWIRQDAAAQIPGKGDLQ</sequence>
<dbReference type="PANTHER" id="PTHR10655">
    <property type="entry name" value="LYSOPHOSPHOLIPASE-RELATED"/>
    <property type="match status" value="1"/>
</dbReference>
<evidence type="ECO:0000313" key="4">
    <source>
        <dbReference type="EMBL" id="MCU6792034.1"/>
    </source>
</evidence>
<dbReference type="RefSeq" id="WP_262683432.1">
    <property type="nucleotide sequence ID" value="NZ_JAOQIO010000016.1"/>
</dbReference>
<dbReference type="EMBL" id="JAOQIO010000016">
    <property type="protein sequence ID" value="MCU6792034.1"/>
    <property type="molecule type" value="Genomic_DNA"/>
</dbReference>
<dbReference type="GO" id="GO:0016787">
    <property type="term" value="F:hydrolase activity"/>
    <property type="evidence" value="ECO:0007669"/>
    <property type="project" value="UniProtKB-KW"/>
</dbReference>
<evidence type="ECO:0000259" key="3">
    <source>
        <dbReference type="Pfam" id="PF02230"/>
    </source>
</evidence>
<reference evidence="4 5" key="1">
    <citation type="submission" date="2022-09" db="EMBL/GenBank/DDBJ databases">
        <authorList>
            <person name="Han X.L."/>
            <person name="Wang Q."/>
            <person name="Lu T."/>
        </authorList>
    </citation>
    <scope>NUCLEOTIDE SEQUENCE [LARGE SCALE GENOMIC DNA]</scope>
    <source>
        <strain evidence="4 5">WQ 127069</strain>
    </source>
</reference>
<feature type="domain" description="Phospholipase/carboxylesterase/thioesterase" evidence="3">
    <location>
        <begin position="22"/>
        <end position="206"/>
    </location>
</feature>
<keyword evidence="2 4" id="KW-0378">Hydrolase</keyword>
<dbReference type="InterPro" id="IPR003140">
    <property type="entry name" value="PLipase/COase/thioEstase"/>
</dbReference>
<evidence type="ECO:0000256" key="1">
    <source>
        <dbReference type="ARBA" id="ARBA00006499"/>
    </source>
</evidence>
<proteinExistence type="inferred from homology"/>
<dbReference type="SUPFAM" id="SSF53474">
    <property type="entry name" value="alpha/beta-Hydrolases"/>
    <property type="match status" value="1"/>
</dbReference>
<evidence type="ECO:0000313" key="5">
    <source>
        <dbReference type="Proteomes" id="UP001652445"/>
    </source>
</evidence>
<comment type="caution">
    <text evidence="4">The sequence shown here is derived from an EMBL/GenBank/DDBJ whole genome shotgun (WGS) entry which is preliminary data.</text>
</comment>
<evidence type="ECO:0000256" key="2">
    <source>
        <dbReference type="ARBA" id="ARBA00022801"/>
    </source>
</evidence>
<dbReference type="Proteomes" id="UP001652445">
    <property type="component" value="Unassembled WGS sequence"/>
</dbReference>
<name>A0ABT2UBM2_9BACL</name>
<dbReference type="InterPro" id="IPR029058">
    <property type="entry name" value="AB_hydrolase_fold"/>
</dbReference>
<accession>A0ABT2UBM2</accession>
<dbReference type="Gene3D" id="3.40.50.1820">
    <property type="entry name" value="alpha/beta hydrolase"/>
    <property type="match status" value="1"/>
</dbReference>
<dbReference type="PANTHER" id="PTHR10655:SF17">
    <property type="entry name" value="LYSOPHOSPHOLIPASE-LIKE PROTEIN 1"/>
    <property type="match status" value="1"/>
</dbReference>
<dbReference type="Pfam" id="PF02230">
    <property type="entry name" value="Abhydrolase_2"/>
    <property type="match status" value="1"/>
</dbReference>
<protein>
    <submittedName>
        <fullName evidence="4">Alpha/beta hydrolase-fold protein</fullName>
    </submittedName>
</protein>
<gene>
    <name evidence="4" type="ORF">OB236_07825</name>
</gene>